<evidence type="ECO:0000256" key="4">
    <source>
        <dbReference type="ARBA" id="ARBA00023125"/>
    </source>
</evidence>
<evidence type="ECO:0000256" key="2">
    <source>
        <dbReference type="ARBA" id="ARBA00022898"/>
    </source>
</evidence>
<gene>
    <name evidence="7" type="primary">lysN1</name>
    <name evidence="7" type="ORF">VPARA_05870</name>
</gene>
<dbReference type="EMBL" id="JZWI01000004">
    <property type="protein sequence ID" value="KLN58044.1"/>
    <property type="molecule type" value="Genomic_DNA"/>
</dbReference>
<dbReference type="Pfam" id="PF00155">
    <property type="entry name" value="Aminotran_1_2"/>
    <property type="match status" value="1"/>
</dbReference>
<evidence type="ECO:0000313" key="7">
    <source>
        <dbReference type="EMBL" id="KLN58044.1"/>
    </source>
</evidence>
<dbReference type="AlphaFoldDB" id="A0A0H2M6I9"/>
<keyword evidence="3" id="KW-0805">Transcription regulation</keyword>
<proteinExistence type="inferred from homology"/>
<evidence type="ECO:0000256" key="1">
    <source>
        <dbReference type="ARBA" id="ARBA00005384"/>
    </source>
</evidence>
<dbReference type="InterPro" id="IPR000524">
    <property type="entry name" value="Tscrpt_reg_HTH_GntR"/>
</dbReference>
<dbReference type="GO" id="GO:0047536">
    <property type="term" value="F:2-aminoadipate transaminase activity"/>
    <property type="evidence" value="ECO:0007669"/>
    <property type="project" value="UniProtKB-EC"/>
</dbReference>
<dbReference type="InterPro" id="IPR036388">
    <property type="entry name" value="WH-like_DNA-bd_sf"/>
</dbReference>
<comment type="caution">
    <text evidence="7">The sequence shown here is derived from an EMBL/GenBank/DDBJ whole genome shotgun (WGS) entry which is preliminary data.</text>
</comment>
<dbReference type="InterPro" id="IPR004839">
    <property type="entry name" value="Aminotransferase_I/II_large"/>
</dbReference>
<feature type="domain" description="HTH gntR-type" evidence="6">
    <location>
        <begin position="20"/>
        <end position="88"/>
    </location>
</feature>
<dbReference type="GO" id="GO:0003677">
    <property type="term" value="F:DNA binding"/>
    <property type="evidence" value="ECO:0007669"/>
    <property type="project" value="UniProtKB-KW"/>
</dbReference>
<comment type="similarity">
    <text evidence="1">In the C-terminal section; belongs to the class-I pyridoxal-phosphate-dependent aminotransferase family.</text>
</comment>
<dbReference type="PANTHER" id="PTHR46577">
    <property type="entry name" value="HTH-TYPE TRANSCRIPTIONAL REGULATORY PROTEIN GABR"/>
    <property type="match status" value="1"/>
</dbReference>
<keyword evidence="7" id="KW-0808">Transferase</keyword>
<dbReference type="PATRIC" id="fig|34073.19.peg.594"/>
<keyword evidence="2" id="KW-0663">Pyridoxal phosphate</keyword>
<dbReference type="Proteomes" id="UP000035170">
    <property type="component" value="Unassembled WGS sequence"/>
</dbReference>
<dbReference type="PRINTS" id="PR00035">
    <property type="entry name" value="HTHGNTR"/>
</dbReference>
<dbReference type="PROSITE" id="PS50949">
    <property type="entry name" value="HTH_GNTR"/>
    <property type="match status" value="1"/>
</dbReference>
<reference evidence="7 8" key="1">
    <citation type="submission" date="2015-03" db="EMBL/GenBank/DDBJ databases">
        <title>Genome sequence of Variovorax paradoxus TBEA6.</title>
        <authorList>
            <person name="Poehlein A."/>
            <person name="Schuldes J."/>
            <person name="Wuebbeler J.H."/>
            <person name="Hiessl S."/>
            <person name="Steinbuechel A."/>
            <person name="Daniel R."/>
        </authorList>
    </citation>
    <scope>NUCLEOTIDE SEQUENCE [LARGE SCALE GENOMIC DNA]</scope>
    <source>
        <strain evidence="7 8">TBEA6</strain>
    </source>
</reference>
<dbReference type="RefSeq" id="WP_047783232.1">
    <property type="nucleotide sequence ID" value="NZ_JZWI01000004.1"/>
</dbReference>
<dbReference type="Gene3D" id="3.40.640.10">
    <property type="entry name" value="Type I PLP-dependent aspartate aminotransferase-like (Major domain)"/>
    <property type="match status" value="1"/>
</dbReference>
<dbReference type="CDD" id="cd07377">
    <property type="entry name" value="WHTH_GntR"/>
    <property type="match status" value="1"/>
</dbReference>
<dbReference type="InterPro" id="IPR015424">
    <property type="entry name" value="PyrdxlP-dep_Trfase"/>
</dbReference>
<dbReference type="GO" id="GO:0003700">
    <property type="term" value="F:DNA-binding transcription factor activity"/>
    <property type="evidence" value="ECO:0007669"/>
    <property type="project" value="InterPro"/>
</dbReference>
<dbReference type="InterPro" id="IPR051446">
    <property type="entry name" value="HTH_trans_reg/aminotransferase"/>
</dbReference>
<keyword evidence="5" id="KW-0804">Transcription</keyword>
<sequence>MKETISARRVRELMGDLAPGPAWANLADALTLLIGDGRIPLGVRLPSERELTAAIGLSRTTVSRAYAALRDSGYAHATQGAGTFTAVPGGRERAHDRVLAPKGVGEDWIDLNCTADSAPADVMSAYTAALSQLPAYLGGHGYFPGGLPVLQEAVAAAYAMRGLPTTPDQIVVTPGSLAAASVVARALASRRTRALVESPTYPNAAEALRASGARLHEAPLDAHGWDIAGIMETVKQVKPDFVYLVPDFQNPTGAVMTADHRKRLGKHLLAHAALPIVDETNYALALDGQQMPPPFAAFHPNAITLGSMSKAFWGGLRVGWIRAPRHLVERLTRARLSLDLGVPVLEQLAATHLLRSGPAATGHLHRLRLQRDALIHAVESHLPGWRFVPPAGGMALWCELPRRGATALASMVAANNVIISPGPVFSLGGGLDKFVRLPWTRPANELQDAVERIAIAWHRIEQHGHHGHPTPTHGRFIVV</sequence>
<evidence type="ECO:0000259" key="6">
    <source>
        <dbReference type="PROSITE" id="PS50949"/>
    </source>
</evidence>
<dbReference type="SMART" id="SM00345">
    <property type="entry name" value="HTH_GNTR"/>
    <property type="match status" value="1"/>
</dbReference>
<dbReference type="SUPFAM" id="SSF53383">
    <property type="entry name" value="PLP-dependent transferases"/>
    <property type="match status" value="1"/>
</dbReference>
<accession>A0A0H2M6I9</accession>
<evidence type="ECO:0000256" key="5">
    <source>
        <dbReference type="ARBA" id="ARBA00023163"/>
    </source>
</evidence>
<dbReference type="Pfam" id="PF00392">
    <property type="entry name" value="GntR"/>
    <property type="match status" value="1"/>
</dbReference>
<dbReference type="CDD" id="cd00609">
    <property type="entry name" value="AAT_like"/>
    <property type="match status" value="1"/>
</dbReference>
<dbReference type="EC" id="2.6.1.39" evidence="7"/>
<keyword evidence="7" id="KW-0032">Aminotransferase</keyword>
<dbReference type="GO" id="GO:0030170">
    <property type="term" value="F:pyridoxal phosphate binding"/>
    <property type="evidence" value="ECO:0007669"/>
    <property type="project" value="InterPro"/>
</dbReference>
<dbReference type="SUPFAM" id="SSF46785">
    <property type="entry name" value="Winged helix' DNA-binding domain"/>
    <property type="match status" value="1"/>
</dbReference>
<protein>
    <submittedName>
        <fullName evidence="7">2-aminoadipate transaminase</fullName>
        <ecNumber evidence="7">2.6.1.39</ecNumber>
    </submittedName>
</protein>
<keyword evidence="8" id="KW-1185">Reference proteome</keyword>
<dbReference type="Gene3D" id="1.10.10.10">
    <property type="entry name" value="Winged helix-like DNA-binding domain superfamily/Winged helix DNA-binding domain"/>
    <property type="match status" value="1"/>
</dbReference>
<dbReference type="InterPro" id="IPR036390">
    <property type="entry name" value="WH_DNA-bd_sf"/>
</dbReference>
<dbReference type="InterPro" id="IPR015421">
    <property type="entry name" value="PyrdxlP-dep_Trfase_major"/>
</dbReference>
<evidence type="ECO:0000313" key="8">
    <source>
        <dbReference type="Proteomes" id="UP000035170"/>
    </source>
</evidence>
<organism evidence="7 8">
    <name type="scientific">Variovorax paradoxus</name>
    <dbReference type="NCBI Taxonomy" id="34073"/>
    <lineage>
        <taxon>Bacteria</taxon>
        <taxon>Pseudomonadati</taxon>
        <taxon>Pseudomonadota</taxon>
        <taxon>Betaproteobacteria</taxon>
        <taxon>Burkholderiales</taxon>
        <taxon>Comamonadaceae</taxon>
        <taxon>Variovorax</taxon>
    </lineage>
</organism>
<dbReference type="PANTHER" id="PTHR46577:SF1">
    <property type="entry name" value="HTH-TYPE TRANSCRIPTIONAL REGULATORY PROTEIN GABR"/>
    <property type="match status" value="1"/>
</dbReference>
<name>A0A0H2M6I9_VARPD</name>
<evidence type="ECO:0000256" key="3">
    <source>
        <dbReference type="ARBA" id="ARBA00023015"/>
    </source>
</evidence>
<keyword evidence="4" id="KW-0238">DNA-binding</keyword>